<dbReference type="InterPro" id="IPR002347">
    <property type="entry name" value="SDR_fam"/>
</dbReference>
<protein>
    <submittedName>
        <fullName evidence="5">NAD(P)-dependent dehydrogenase (Short-subunit alcohol dehydrogenase family)</fullName>
    </submittedName>
</protein>
<evidence type="ECO:0000256" key="1">
    <source>
        <dbReference type="ARBA" id="ARBA00006484"/>
    </source>
</evidence>
<reference evidence="5 6" key="1">
    <citation type="submission" date="2023-07" db="EMBL/GenBank/DDBJ databases">
        <title>Genomic Encyclopedia of Type Strains, Phase IV (KMG-IV): sequencing the most valuable type-strain genomes for metagenomic binning, comparative biology and taxonomic classification.</title>
        <authorList>
            <person name="Goeker M."/>
        </authorList>
    </citation>
    <scope>NUCLEOTIDE SEQUENCE [LARGE SCALE GENOMIC DNA]</scope>
    <source>
        <strain evidence="5 6">DSM 19619</strain>
    </source>
</reference>
<evidence type="ECO:0000259" key="4">
    <source>
        <dbReference type="SMART" id="SM00822"/>
    </source>
</evidence>
<evidence type="ECO:0000313" key="6">
    <source>
        <dbReference type="Proteomes" id="UP001242480"/>
    </source>
</evidence>
<organism evidence="5 6">
    <name type="scientific">Labrys wisconsinensis</name>
    <dbReference type="NCBI Taxonomy" id="425677"/>
    <lineage>
        <taxon>Bacteria</taxon>
        <taxon>Pseudomonadati</taxon>
        <taxon>Pseudomonadota</taxon>
        <taxon>Alphaproteobacteria</taxon>
        <taxon>Hyphomicrobiales</taxon>
        <taxon>Xanthobacteraceae</taxon>
        <taxon>Labrys</taxon>
    </lineage>
</organism>
<feature type="domain" description="Ketoreductase" evidence="4">
    <location>
        <begin position="3"/>
        <end position="176"/>
    </location>
</feature>
<gene>
    <name evidence="5" type="ORF">QO011_008081</name>
</gene>
<evidence type="ECO:0000313" key="5">
    <source>
        <dbReference type="EMBL" id="MDQ0475039.1"/>
    </source>
</evidence>
<dbReference type="PRINTS" id="PR00080">
    <property type="entry name" value="SDRFAMILY"/>
</dbReference>
<dbReference type="SMART" id="SM00822">
    <property type="entry name" value="PKS_KR"/>
    <property type="match status" value="1"/>
</dbReference>
<dbReference type="RefSeq" id="WP_307285677.1">
    <property type="nucleotide sequence ID" value="NZ_JAUSVX010000029.1"/>
</dbReference>
<keyword evidence="6" id="KW-1185">Reference proteome</keyword>
<comment type="caution">
    <text evidence="5">The sequence shown here is derived from an EMBL/GenBank/DDBJ whole genome shotgun (WGS) entry which is preliminary data.</text>
</comment>
<dbReference type="PANTHER" id="PTHR43976">
    <property type="entry name" value="SHORT CHAIN DEHYDROGENASE"/>
    <property type="match status" value="1"/>
</dbReference>
<dbReference type="InterPro" id="IPR020904">
    <property type="entry name" value="Sc_DH/Rdtase_CS"/>
</dbReference>
<dbReference type="Pfam" id="PF00106">
    <property type="entry name" value="adh_short"/>
    <property type="match status" value="1"/>
</dbReference>
<dbReference type="InterPro" id="IPR036291">
    <property type="entry name" value="NAD(P)-bd_dom_sf"/>
</dbReference>
<sequence length="275" mass="28919">MSKTWFVTGAARGIGASIVRAALAAGDRVVATGRDPGAIADGFGEAVLALRLDVADRQEVEAAVAAALDRFGRIDVLVNNAGYGHFGVFEESTPEEAERQFATNVFGLFDVTRAVLPAMRRQRAGHVINISSVAGIRGGPGGSLYCASKHAVEGFSESLAHEVAPFGIGITLVEPGFFRTDFLDSSSVRYGADAIADYAGQSATIRARYAERNHRQAGDPDKLAAVIVDLAGRDAPPFRFAAGTDAVAIVEAKIQRLQGDLDAWRALSITTDGAD</sequence>
<name>A0ABU0JL79_9HYPH</name>
<accession>A0ABU0JL79</accession>
<dbReference type="InterPro" id="IPR051911">
    <property type="entry name" value="SDR_oxidoreductase"/>
</dbReference>
<comment type="similarity">
    <text evidence="1 3">Belongs to the short-chain dehydrogenases/reductases (SDR) family.</text>
</comment>
<evidence type="ECO:0000256" key="3">
    <source>
        <dbReference type="RuleBase" id="RU000363"/>
    </source>
</evidence>
<dbReference type="SUPFAM" id="SSF51735">
    <property type="entry name" value="NAD(P)-binding Rossmann-fold domains"/>
    <property type="match status" value="1"/>
</dbReference>
<dbReference type="InterPro" id="IPR057326">
    <property type="entry name" value="KR_dom"/>
</dbReference>
<dbReference type="NCBIfam" id="NF004824">
    <property type="entry name" value="PRK06180.1"/>
    <property type="match status" value="1"/>
</dbReference>
<dbReference type="EMBL" id="JAUSVX010000029">
    <property type="protein sequence ID" value="MDQ0475039.1"/>
    <property type="molecule type" value="Genomic_DNA"/>
</dbReference>
<proteinExistence type="inferred from homology"/>
<dbReference type="CDD" id="cd05374">
    <property type="entry name" value="17beta-HSD-like_SDR_c"/>
    <property type="match status" value="1"/>
</dbReference>
<dbReference type="PROSITE" id="PS00061">
    <property type="entry name" value="ADH_SHORT"/>
    <property type="match status" value="1"/>
</dbReference>
<dbReference type="PRINTS" id="PR00081">
    <property type="entry name" value="GDHRDH"/>
</dbReference>
<dbReference type="PANTHER" id="PTHR43976:SF16">
    <property type="entry name" value="SHORT-CHAIN DEHYDROGENASE_REDUCTASE FAMILY PROTEIN"/>
    <property type="match status" value="1"/>
</dbReference>
<dbReference type="Proteomes" id="UP001242480">
    <property type="component" value="Unassembled WGS sequence"/>
</dbReference>
<dbReference type="Gene3D" id="3.40.50.720">
    <property type="entry name" value="NAD(P)-binding Rossmann-like Domain"/>
    <property type="match status" value="1"/>
</dbReference>
<evidence type="ECO:0000256" key="2">
    <source>
        <dbReference type="ARBA" id="ARBA00023002"/>
    </source>
</evidence>
<keyword evidence="2" id="KW-0560">Oxidoreductase</keyword>